<dbReference type="Proteomes" id="UP000499080">
    <property type="component" value="Unassembled WGS sequence"/>
</dbReference>
<reference evidence="1 2" key="1">
    <citation type="journal article" date="2019" name="Sci. Rep.">
        <title>Orb-weaving spider Araneus ventricosus genome elucidates the spidroin gene catalogue.</title>
        <authorList>
            <person name="Kono N."/>
            <person name="Nakamura H."/>
            <person name="Ohtoshi R."/>
            <person name="Moran D.A.P."/>
            <person name="Shinohara A."/>
            <person name="Yoshida Y."/>
            <person name="Fujiwara M."/>
            <person name="Mori M."/>
            <person name="Tomita M."/>
            <person name="Arakawa K."/>
        </authorList>
    </citation>
    <scope>NUCLEOTIDE SEQUENCE [LARGE SCALE GENOMIC DNA]</scope>
</reference>
<gene>
    <name evidence="1" type="ORF">AVEN_183504_1</name>
</gene>
<name>A0A4Y2NCK6_ARAVE</name>
<organism evidence="1 2">
    <name type="scientific">Araneus ventricosus</name>
    <name type="common">Orbweaver spider</name>
    <name type="synonym">Epeira ventricosa</name>
    <dbReference type="NCBI Taxonomy" id="182803"/>
    <lineage>
        <taxon>Eukaryota</taxon>
        <taxon>Metazoa</taxon>
        <taxon>Ecdysozoa</taxon>
        <taxon>Arthropoda</taxon>
        <taxon>Chelicerata</taxon>
        <taxon>Arachnida</taxon>
        <taxon>Araneae</taxon>
        <taxon>Araneomorphae</taxon>
        <taxon>Entelegynae</taxon>
        <taxon>Araneoidea</taxon>
        <taxon>Araneidae</taxon>
        <taxon>Araneus</taxon>
    </lineage>
</organism>
<dbReference type="AlphaFoldDB" id="A0A4Y2NCK6"/>
<proteinExistence type="predicted"/>
<dbReference type="PANTHER" id="PTHR46114">
    <property type="entry name" value="APPLE DOMAIN-CONTAINING PROTEIN"/>
    <property type="match status" value="1"/>
</dbReference>
<keyword evidence="2" id="KW-1185">Reference proteome</keyword>
<dbReference type="EMBL" id="BGPR01008827">
    <property type="protein sequence ID" value="GBN36369.1"/>
    <property type="molecule type" value="Genomic_DNA"/>
</dbReference>
<evidence type="ECO:0000313" key="1">
    <source>
        <dbReference type="EMBL" id="GBN36369.1"/>
    </source>
</evidence>
<sequence length="114" mass="12868">MWISFALVVKNFLGNHKTDNNVALINNKLNFGDIFCNMNIKVYNLYSDLDHFPEILGNTSEEHGERFDHDKENGGVIPGQLGYSYGGRLPLESTECVNKVHSKMSNKSFSRGTK</sequence>
<dbReference type="OrthoDB" id="6721348at2759"/>
<protein>
    <submittedName>
        <fullName evidence="1">Uncharacterized protein</fullName>
    </submittedName>
</protein>
<comment type="caution">
    <text evidence="1">The sequence shown here is derived from an EMBL/GenBank/DDBJ whole genome shotgun (WGS) entry which is preliminary data.</text>
</comment>
<dbReference type="PANTHER" id="PTHR46114:SF1">
    <property type="entry name" value="ZAD DOMAIN-CONTAINING PROTEIN"/>
    <property type="match status" value="1"/>
</dbReference>
<evidence type="ECO:0000313" key="2">
    <source>
        <dbReference type="Proteomes" id="UP000499080"/>
    </source>
</evidence>
<accession>A0A4Y2NCK6</accession>